<sequence>MSSATQITIIHGKRGRRRSRSFILGASSQQDLDTIQQILRQPALDEIKDEGVHSGLELDGLLLTQRLGYDSTCLDMLSNVGVRLPLQKMRDYWLSLEDRDNAFAIVDLV</sequence>
<reference evidence="2" key="1">
    <citation type="journal article" date="2019" name="Int. J. Syst. Evol. Microbiol.">
        <title>The Global Catalogue of Microorganisms (GCM) 10K type strain sequencing project: providing services to taxonomists for standard genome sequencing and annotation.</title>
        <authorList>
            <consortium name="The Broad Institute Genomics Platform"/>
            <consortium name="The Broad Institute Genome Sequencing Center for Infectious Disease"/>
            <person name="Wu L."/>
            <person name="Ma J."/>
        </authorList>
    </citation>
    <scope>NUCLEOTIDE SEQUENCE [LARGE SCALE GENOMIC DNA]</scope>
    <source>
        <strain evidence="2">CCUG 43117</strain>
    </source>
</reference>
<dbReference type="RefSeq" id="WP_068204630.1">
    <property type="nucleotide sequence ID" value="NZ_JBHSLU010000017.1"/>
</dbReference>
<keyword evidence="2" id="KW-1185">Reference proteome</keyword>
<accession>A0ABW0P0J5</accession>
<organism evidence="1 2">
    <name type="scientific">Bosea massiliensis</name>
    <dbReference type="NCBI Taxonomy" id="151419"/>
    <lineage>
        <taxon>Bacteria</taxon>
        <taxon>Pseudomonadati</taxon>
        <taxon>Pseudomonadota</taxon>
        <taxon>Alphaproteobacteria</taxon>
        <taxon>Hyphomicrobiales</taxon>
        <taxon>Boseaceae</taxon>
        <taxon>Bosea</taxon>
    </lineage>
</organism>
<name>A0ABW0P0J5_9HYPH</name>
<dbReference type="Proteomes" id="UP001596060">
    <property type="component" value="Unassembled WGS sequence"/>
</dbReference>
<dbReference type="EMBL" id="JBHSLU010000017">
    <property type="protein sequence ID" value="MFC5505324.1"/>
    <property type="molecule type" value="Genomic_DNA"/>
</dbReference>
<gene>
    <name evidence="1" type="ORF">ACFPN9_08645</name>
</gene>
<comment type="caution">
    <text evidence="1">The sequence shown here is derived from an EMBL/GenBank/DDBJ whole genome shotgun (WGS) entry which is preliminary data.</text>
</comment>
<evidence type="ECO:0000313" key="1">
    <source>
        <dbReference type="EMBL" id="MFC5505324.1"/>
    </source>
</evidence>
<evidence type="ECO:0000313" key="2">
    <source>
        <dbReference type="Proteomes" id="UP001596060"/>
    </source>
</evidence>
<protein>
    <submittedName>
        <fullName evidence="1">Uncharacterized protein</fullName>
    </submittedName>
</protein>
<proteinExistence type="predicted"/>